<protein>
    <submittedName>
        <fullName evidence="2">Uncharacterized protein</fullName>
    </submittedName>
</protein>
<feature type="region of interest" description="Disordered" evidence="1">
    <location>
        <begin position="337"/>
        <end position="356"/>
    </location>
</feature>
<feature type="region of interest" description="Disordered" evidence="1">
    <location>
        <begin position="1"/>
        <end position="42"/>
    </location>
</feature>
<organism evidence="2 3">
    <name type="scientific">Hypholoma sublateritium (strain FD-334 SS-4)</name>
    <dbReference type="NCBI Taxonomy" id="945553"/>
    <lineage>
        <taxon>Eukaryota</taxon>
        <taxon>Fungi</taxon>
        <taxon>Dikarya</taxon>
        <taxon>Basidiomycota</taxon>
        <taxon>Agaricomycotina</taxon>
        <taxon>Agaricomycetes</taxon>
        <taxon>Agaricomycetidae</taxon>
        <taxon>Agaricales</taxon>
        <taxon>Agaricineae</taxon>
        <taxon>Strophariaceae</taxon>
        <taxon>Hypholoma</taxon>
    </lineage>
</organism>
<name>A0A0D2LJ74_HYPSF</name>
<evidence type="ECO:0000313" key="2">
    <source>
        <dbReference type="EMBL" id="KJA27677.1"/>
    </source>
</evidence>
<sequence length="535" mass="56719">MNVLKNPSFFRPASRPSSPAPVTVPVRTESSQGVGQVPRSSNKLSLTSFIRQAPSPAPTPPPNPTPLIHDGSYLEMLSLKLSEAVSKALAQPAGPPIASEQAAGKRPIPQGRGAALGSLIASELKAAHGNPHLHRAVLRSLQRPLTVLLTNLSAQLLPVLASASFGVVPPTGNQFSFPNQLQTYGLSIAKFSEELLQVFDELGLGNDADIRGDGLKSIRDGFVSIINRVVKPFISAIQRELTPIIEALENPNTTSIVKPPAGTKASIVYHPSIVALQTLMPLYARALTASTSSVLSHATLASLLISILWKAMVAVSHRVDARPSPVLGPELPLLGVKKRRGSPLSTTPPVTPPPGRFMIKLPPSRPPSPPPVITYATAAADCKALYDLVVSLPRPSSEHEATKLAREAVDEAFEGFRTLPALLDVAKDRALVAGDAVDAARHILQLTTEIPSLIALPVILHAFGGPGAASVAAMLGIGEEDYRKACLSGFSRAEECTAPIAQRILDVLQTDADANQIVIQWLEMELAETEETFSC</sequence>
<dbReference type="OrthoDB" id="1734943at2759"/>
<keyword evidence="3" id="KW-1185">Reference proteome</keyword>
<dbReference type="AlphaFoldDB" id="A0A0D2LJ74"/>
<reference evidence="3" key="1">
    <citation type="submission" date="2014-04" db="EMBL/GenBank/DDBJ databases">
        <title>Evolutionary Origins and Diversification of the Mycorrhizal Mutualists.</title>
        <authorList>
            <consortium name="DOE Joint Genome Institute"/>
            <consortium name="Mycorrhizal Genomics Consortium"/>
            <person name="Kohler A."/>
            <person name="Kuo A."/>
            <person name="Nagy L.G."/>
            <person name="Floudas D."/>
            <person name="Copeland A."/>
            <person name="Barry K.W."/>
            <person name="Cichocki N."/>
            <person name="Veneault-Fourrey C."/>
            <person name="LaButti K."/>
            <person name="Lindquist E.A."/>
            <person name="Lipzen A."/>
            <person name="Lundell T."/>
            <person name="Morin E."/>
            <person name="Murat C."/>
            <person name="Riley R."/>
            <person name="Ohm R."/>
            <person name="Sun H."/>
            <person name="Tunlid A."/>
            <person name="Henrissat B."/>
            <person name="Grigoriev I.V."/>
            <person name="Hibbett D.S."/>
            <person name="Martin F."/>
        </authorList>
    </citation>
    <scope>NUCLEOTIDE SEQUENCE [LARGE SCALE GENOMIC DNA]</scope>
    <source>
        <strain evidence="3">FD-334 SS-4</strain>
    </source>
</reference>
<dbReference type="EMBL" id="KN817523">
    <property type="protein sequence ID" value="KJA27677.1"/>
    <property type="molecule type" value="Genomic_DNA"/>
</dbReference>
<accession>A0A0D2LJ74</accession>
<proteinExistence type="predicted"/>
<feature type="compositionally biased region" description="Low complexity" evidence="1">
    <location>
        <begin position="7"/>
        <end position="28"/>
    </location>
</feature>
<gene>
    <name evidence="2" type="ORF">HYPSUDRAFT_197854</name>
</gene>
<dbReference type="Proteomes" id="UP000054270">
    <property type="component" value="Unassembled WGS sequence"/>
</dbReference>
<dbReference type="OMA" id="CASVIIH"/>
<evidence type="ECO:0000256" key="1">
    <source>
        <dbReference type="SAM" id="MobiDB-lite"/>
    </source>
</evidence>
<feature type="compositionally biased region" description="Polar residues" evidence="1">
    <location>
        <begin position="29"/>
        <end position="42"/>
    </location>
</feature>
<evidence type="ECO:0000313" key="3">
    <source>
        <dbReference type="Proteomes" id="UP000054270"/>
    </source>
</evidence>